<keyword evidence="5" id="KW-1185">Reference proteome</keyword>
<dbReference type="RefSeq" id="XP_024737190.1">
    <property type="nucleotide sequence ID" value="XM_024886789.1"/>
</dbReference>
<dbReference type="Gene3D" id="2.60.120.260">
    <property type="entry name" value="Galactose-binding domain-like"/>
    <property type="match status" value="1"/>
</dbReference>
<evidence type="ECO:0000313" key="5">
    <source>
        <dbReference type="Proteomes" id="UP000235371"/>
    </source>
</evidence>
<feature type="domain" description="CBM6" evidence="3">
    <location>
        <begin position="66"/>
        <end position="197"/>
    </location>
</feature>
<dbReference type="InterPro" id="IPR008979">
    <property type="entry name" value="Galactose-bd-like_sf"/>
</dbReference>
<organism evidence="4 5">
    <name type="scientific">Hyaloscypha bicolor E</name>
    <dbReference type="NCBI Taxonomy" id="1095630"/>
    <lineage>
        <taxon>Eukaryota</taxon>
        <taxon>Fungi</taxon>
        <taxon>Dikarya</taxon>
        <taxon>Ascomycota</taxon>
        <taxon>Pezizomycotina</taxon>
        <taxon>Leotiomycetes</taxon>
        <taxon>Helotiales</taxon>
        <taxon>Hyaloscyphaceae</taxon>
        <taxon>Hyaloscypha</taxon>
        <taxon>Hyaloscypha bicolor</taxon>
    </lineage>
</organism>
<dbReference type="SMART" id="SM00606">
    <property type="entry name" value="CBD_IV"/>
    <property type="match status" value="1"/>
</dbReference>
<keyword evidence="1" id="KW-0732">Signal</keyword>
<evidence type="ECO:0000313" key="4">
    <source>
        <dbReference type="EMBL" id="PMD60286.1"/>
    </source>
</evidence>
<name>A0A2J6TB90_9HELO</name>
<dbReference type="InterPro" id="IPR006584">
    <property type="entry name" value="Cellulose-bd_IV"/>
</dbReference>
<evidence type="ECO:0000259" key="3">
    <source>
        <dbReference type="PROSITE" id="PS51175"/>
    </source>
</evidence>
<evidence type="ECO:0000256" key="2">
    <source>
        <dbReference type="SAM" id="MobiDB-lite"/>
    </source>
</evidence>
<protein>
    <submittedName>
        <fullName evidence="4">Carbohydrate-binding module family 6 protein</fullName>
    </submittedName>
</protein>
<feature type="region of interest" description="Disordered" evidence="2">
    <location>
        <begin position="32"/>
        <end position="52"/>
    </location>
</feature>
<dbReference type="CDD" id="cd04084">
    <property type="entry name" value="CBM6_xylanase-like"/>
    <property type="match status" value="1"/>
</dbReference>
<reference evidence="4 5" key="1">
    <citation type="submission" date="2016-04" db="EMBL/GenBank/DDBJ databases">
        <title>A degradative enzymes factory behind the ericoid mycorrhizal symbiosis.</title>
        <authorList>
            <consortium name="DOE Joint Genome Institute"/>
            <person name="Martino E."/>
            <person name="Morin E."/>
            <person name="Grelet G."/>
            <person name="Kuo A."/>
            <person name="Kohler A."/>
            <person name="Daghino S."/>
            <person name="Barry K."/>
            <person name="Choi C."/>
            <person name="Cichocki N."/>
            <person name="Clum A."/>
            <person name="Copeland A."/>
            <person name="Hainaut M."/>
            <person name="Haridas S."/>
            <person name="Labutti K."/>
            <person name="Lindquist E."/>
            <person name="Lipzen A."/>
            <person name="Khouja H.-R."/>
            <person name="Murat C."/>
            <person name="Ohm R."/>
            <person name="Olson A."/>
            <person name="Spatafora J."/>
            <person name="Veneault-Fourrey C."/>
            <person name="Henrissat B."/>
            <person name="Grigoriev I."/>
            <person name="Martin F."/>
            <person name="Perotto S."/>
        </authorList>
    </citation>
    <scope>NUCLEOTIDE SEQUENCE [LARGE SCALE GENOMIC DNA]</scope>
    <source>
        <strain evidence="4 5">E</strain>
    </source>
</reference>
<dbReference type="InParanoid" id="A0A2J6TB90"/>
<gene>
    <name evidence="4" type="ORF">K444DRAFT_663136</name>
</gene>
<dbReference type="Pfam" id="PF03422">
    <property type="entry name" value="CBM_6"/>
    <property type="match status" value="1"/>
</dbReference>
<evidence type="ECO:0000256" key="1">
    <source>
        <dbReference type="ARBA" id="ARBA00022729"/>
    </source>
</evidence>
<dbReference type="OrthoDB" id="416222at2759"/>
<dbReference type="AlphaFoldDB" id="A0A2J6TB90"/>
<dbReference type="GO" id="GO:0030246">
    <property type="term" value="F:carbohydrate binding"/>
    <property type="evidence" value="ECO:0007669"/>
    <property type="project" value="InterPro"/>
</dbReference>
<dbReference type="GeneID" id="36594866"/>
<dbReference type="SUPFAM" id="SSF49785">
    <property type="entry name" value="Galactose-binding domain-like"/>
    <property type="match status" value="1"/>
</dbReference>
<dbReference type="Proteomes" id="UP000235371">
    <property type="component" value="Unassembled WGS sequence"/>
</dbReference>
<dbReference type="EMBL" id="KZ613790">
    <property type="protein sequence ID" value="PMD60286.1"/>
    <property type="molecule type" value="Genomic_DNA"/>
</dbReference>
<proteinExistence type="predicted"/>
<dbReference type="InterPro" id="IPR005084">
    <property type="entry name" value="CBM6"/>
</dbReference>
<accession>A0A2J6TB90</accession>
<sequence>MAVAVPSFELLEDAHESEVYLKHLVTPIIDEHRDASRTSRGSSCPADPALGIPPTPTLRTAIDATSHILASTFSSNNDGVQTETTADVSGGQDLGWISNGDWMAFNNVDFYASGLTQFITRVSSGAAAGISGLVQACIDSPTAVPVAKFAIANTGGWQSWETIPANLTPVSGVLTLYLTFASGQSSDFVSVNWVTFS</sequence>
<dbReference type="PROSITE" id="PS51175">
    <property type="entry name" value="CBM6"/>
    <property type="match status" value="1"/>
</dbReference>